<protein>
    <submittedName>
        <fullName evidence="1">Unannotated protein</fullName>
    </submittedName>
</protein>
<accession>A0A6J7GPZ2</accession>
<name>A0A6J7GPZ2_9ZZZZ</name>
<proteinExistence type="predicted"/>
<dbReference type="AlphaFoldDB" id="A0A6J7GPZ2"/>
<gene>
    <name evidence="1" type="ORF">UFOPK3516_01371</name>
</gene>
<dbReference type="PROSITE" id="PS51257">
    <property type="entry name" value="PROKAR_LIPOPROTEIN"/>
    <property type="match status" value="1"/>
</dbReference>
<organism evidence="1">
    <name type="scientific">freshwater metagenome</name>
    <dbReference type="NCBI Taxonomy" id="449393"/>
    <lineage>
        <taxon>unclassified sequences</taxon>
        <taxon>metagenomes</taxon>
        <taxon>ecological metagenomes</taxon>
    </lineage>
</organism>
<dbReference type="EMBL" id="CAFBMB010000143">
    <property type="protein sequence ID" value="CAB4909026.1"/>
    <property type="molecule type" value="Genomic_DNA"/>
</dbReference>
<sequence>MRIFRLAGPGGVALAISVLLAGCAVAKDGTVAPSSSPSTSREASLYRASRICVENDTDKSLYKLSEVELSRTGPSHPDPAGPLAPGATWCTNGYNSFVSDTGKDVDATVQIQFSDSPTDISKFKVGNPSLDSPWMTLGYISWDDTYWAPGGNVPWERDLNLPREKSVVDGPRHDVHLRRADDSVNFIEWVVTVRS</sequence>
<reference evidence="1" key="1">
    <citation type="submission" date="2020-05" db="EMBL/GenBank/DDBJ databases">
        <authorList>
            <person name="Chiriac C."/>
            <person name="Salcher M."/>
            <person name="Ghai R."/>
            <person name="Kavagutti S V."/>
        </authorList>
    </citation>
    <scope>NUCLEOTIDE SEQUENCE</scope>
</reference>
<evidence type="ECO:0000313" key="1">
    <source>
        <dbReference type="EMBL" id="CAB4909026.1"/>
    </source>
</evidence>